<evidence type="ECO:0000259" key="7">
    <source>
        <dbReference type="Pfam" id="PF00441"/>
    </source>
</evidence>
<dbReference type="Pfam" id="PF00441">
    <property type="entry name" value="Acyl-CoA_dh_1"/>
    <property type="match status" value="1"/>
</dbReference>
<dbReference type="FunFam" id="2.40.110.10:FF:000002">
    <property type="entry name" value="Acyl-CoA dehydrogenase fadE12"/>
    <property type="match status" value="1"/>
</dbReference>
<dbReference type="Gene3D" id="1.10.540.10">
    <property type="entry name" value="Acyl-CoA dehydrogenase/oxidase, N-terminal domain"/>
    <property type="match status" value="1"/>
</dbReference>
<dbReference type="InterPro" id="IPR013786">
    <property type="entry name" value="AcylCoA_DH/ox_N"/>
</dbReference>
<evidence type="ECO:0000313" key="10">
    <source>
        <dbReference type="EMBL" id="CAH1776057.1"/>
    </source>
</evidence>
<keyword evidence="11" id="KW-1185">Reference proteome</keyword>
<dbReference type="InterPro" id="IPR046373">
    <property type="entry name" value="Acyl-CoA_Oxase/DH_mid-dom_sf"/>
</dbReference>
<reference evidence="10" key="1">
    <citation type="submission" date="2022-03" db="EMBL/GenBank/DDBJ databases">
        <authorList>
            <person name="Martin C."/>
        </authorList>
    </citation>
    <scope>NUCLEOTIDE SEQUENCE</scope>
</reference>
<dbReference type="SUPFAM" id="SSF47203">
    <property type="entry name" value="Acyl-CoA dehydrogenase C-terminal domain-like"/>
    <property type="match status" value="1"/>
</dbReference>
<evidence type="ECO:0000313" key="11">
    <source>
        <dbReference type="Proteomes" id="UP000749559"/>
    </source>
</evidence>
<evidence type="ECO:0000259" key="8">
    <source>
        <dbReference type="Pfam" id="PF02770"/>
    </source>
</evidence>
<dbReference type="InterPro" id="IPR036250">
    <property type="entry name" value="AcylCo_DH-like_C"/>
</dbReference>
<dbReference type="EMBL" id="CAIIXF020000001">
    <property type="protein sequence ID" value="CAH1776057.1"/>
    <property type="molecule type" value="Genomic_DNA"/>
</dbReference>
<dbReference type="OrthoDB" id="10262177at2759"/>
<evidence type="ECO:0000256" key="1">
    <source>
        <dbReference type="ARBA" id="ARBA00001974"/>
    </source>
</evidence>
<evidence type="ECO:0000256" key="6">
    <source>
        <dbReference type="RuleBase" id="RU362125"/>
    </source>
</evidence>
<evidence type="ECO:0000256" key="3">
    <source>
        <dbReference type="ARBA" id="ARBA00022630"/>
    </source>
</evidence>
<dbReference type="GO" id="GO:0033539">
    <property type="term" value="P:fatty acid beta-oxidation using acyl-CoA dehydrogenase"/>
    <property type="evidence" value="ECO:0007669"/>
    <property type="project" value="TreeGrafter"/>
</dbReference>
<protein>
    <recommendedName>
        <fullName evidence="12">Acyl-CoA dehydrogenase</fullName>
    </recommendedName>
</protein>
<feature type="domain" description="Acyl-CoA dehydrogenase/oxidase C-terminal" evidence="7">
    <location>
        <begin position="281"/>
        <end position="427"/>
    </location>
</feature>
<feature type="non-terminal residue" evidence="10">
    <location>
        <position position="1"/>
    </location>
</feature>
<dbReference type="PANTHER" id="PTHR48083">
    <property type="entry name" value="MEDIUM-CHAIN SPECIFIC ACYL-COA DEHYDROGENASE, MITOCHONDRIAL-RELATED"/>
    <property type="match status" value="1"/>
</dbReference>
<keyword evidence="4 6" id="KW-0274">FAD</keyword>
<keyword evidence="3 6" id="KW-0285">Flavoprotein</keyword>
<dbReference type="Pfam" id="PF02771">
    <property type="entry name" value="Acyl-CoA_dh_N"/>
    <property type="match status" value="1"/>
</dbReference>
<dbReference type="InterPro" id="IPR037069">
    <property type="entry name" value="AcylCoA_DH/ox_N_sf"/>
</dbReference>
<dbReference type="InterPro" id="IPR009075">
    <property type="entry name" value="AcylCo_DH/oxidase_C"/>
</dbReference>
<evidence type="ECO:0008006" key="12">
    <source>
        <dbReference type="Google" id="ProtNLM"/>
    </source>
</evidence>
<feature type="domain" description="Acyl-CoA dehydrogenase/oxidase N-terminal" evidence="9">
    <location>
        <begin position="58"/>
        <end position="170"/>
    </location>
</feature>
<sequence length="440" mass="48662">RTMAGPRFLKIFRCRYSSHLVSDRQFSALKTVQRCLSTSRTSFAESADLTKEAIFGNDHIEMRRSLNKIIEKEINPYVDQWEEERSFPAHEVFKKLGDAGLLGVCKPVENGGLGLDYSYSVAVAEELGNIKCGAIPMAIGVQTDMSTPALAKFGSDVVKKEFLEPSIKGDYVACLGVSEVGSGSDVASIVTKAEKRGGDYIINGGKMWTTNGAQADWMCLLANTGEGKPHQNKSLLCMPMNLPGVTVAKKIDKLGMWSSDTAQIYLENVRIPQSYIIGEEGMGFTYQMLQFQEERLWAVAAALLPLEECINATAEYCKARMVFGQPLLNNQVIHFRLAEMQTEVEALRSLLYRATGMYLEGNDVTKLASMCKLKVGRLAREITDGCLQYWGGMGYTSDVLINRFHRDFRLVSIGGGADEVMLGIICKYMDIGPTLPSKKK</sequence>
<evidence type="ECO:0000256" key="2">
    <source>
        <dbReference type="ARBA" id="ARBA00009347"/>
    </source>
</evidence>
<dbReference type="Gene3D" id="1.20.140.10">
    <property type="entry name" value="Butyryl-CoA Dehydrogenase, subunit A, domain 3"/>
    <property type="match status" value="1"/>
</dbReference>
<dbReference type="GO" id="GO:0005737">
    <property type="term" value="C:cytoplasm"/>
    <property type="evidence" value="ECO:0007669"/>
    <property type="project" value="TreeGrafter"/>
</dbReference>
<evidence type="ECO:0000259" key="9">
    <source>
        <dbReference type="Pfam" id="PF02771"/>
    </source>
</evidence>
<accession>A0A8S4N5L1</accession>
<proteinExistence type="inferred from homology"/>
<dbReference type="GO" id="GO:0050660">
    <property type="term" value="F:flavin adenine dinucleotide binding"/>
    <property type="evidence" value="ECO:0007669"/>
    <property type="project" value="InterPro"/>
</dbReference>
<organism evidence="10 11">
    <name type="scientific">Owenia fusiformis</name>
    <name type="common">Polychaete worm</name>
    <dbReference type="NCBI Taxonomy" id="6347"/>
    <lineage>
        <taxon>Eukaryota</taxon>
        <taxon>Metazoa</taxon>
        <taxon>Spiralia</taxon>
        <taxon>Lophotrochozoa</taxon>
        <taxon>Annelida</taxon>
        <taxon>Polychaeta</taxon>
        <taxon>Sedentaria</taxon>
        <taxon>Canalipalpata</taxon>
        <taxon>Sabellida</taxon>
        <taxon>Oweniida</taxon>
        <taxon>Oweniidae</taxon>
        <taxon>Owenia</taxon>
    </lineage>
</organism>
<dbReference type="PROSITE" id="PS00072">
    <property type="entry name" value="ACYL_COA_DH_1"/>
    <property type="match status" value="1"/>
</dbReference>
<dbReference type="Pfam" id="PF02770">
    <property type="entry name" value="Acyl-CoA_dh_M"/>
    <property type="match status" value="1"/>
</dbReference>
<comment type="caution">
    <text evidence="10">The sequence shown here is derived from an EMBL/GenBank/DDBJ whole genome shotgun (WGS) entry which is preliminary data.</text>
</comment>
<keyword evidence="5 6" id="KW-0560">Oxidoreductase</keyword>
<evidence type="ECO:0000256" key="5">
    <source>
        <dbReference type="ARBA" id="ARBA00023002"/>
    </source>
</evidence>
<dbReference type="InterPro" id="IPR006091">
    <property type="entry name" value="Acyl-CoA_Oxase/DH_mid-dom"/>
</dbReference>
<dbReference type="AlphaFoldDB" id="A0A8S4N5L1"/>
<comment type="cofactor">
    <cofactor evidence="1 6">
        <name>FAD</name>
        <dbReference type="ChEBI" id="CHEBI:57692"/>
    </cofactor>
</comment>
<dbReference type="InterPro" id="IPR050741">
    <property type="entry name" value="Acyl-CoA_dehydrogenase"/>
</dbReference>
<feature type="domain" description="Acyl-CoA oxidase/dehydrogenase middle" evidence="8">
    <location>
        <begin position="174"/>
        <end position="269"/>
    </location>
</feature>
<dbReference type="InterPro" id="IPR006089">
    <property type="entry name" value="Acyl-CoA_DH_CS"/>
</dbReference>
<dbReference type="SUPFAM" id="SSF56645">
    <property type="entry name" value="Acyl-CoA dehydrogenase NM domain-like"/>
    <property type="match status" value="1"/>
</dbReference>
<dbReference type="InterPro" id="IPR009100">
    <property type="entry name" value="AcylCoA_DH/oxidase_NM_dom_sf"/>
</dbReference>
<dbReference type="Gene3D" id="2.40.110.10">
    <property type="entry name" value="Butyryl-CoA Dehydrogenase, subunit A, domain 2"/>
    <property type="match status" value="1"/>
</dbReference>
<dbReference type="Proteomes" id="UP000749559">
    <property type="component" value="Unassembled WGS sequence"/>
</dbReference>
<dbReference type="GO" id="GO:0003995">
    <property type="term" value="F:acyl-CoA dehydrogenase activity"/>
    <property type="evidence" value="ECO:0007669"/>
    <property type="project" value="InterPro"/>
</dbReference>
<comment type="similarity">
    <text evidence="2 6">Belongs to the acyl-CoA dehydrogenase family.</text>
</comment>
<dbReference type="PANTHER" id="PTHR48083:SF6">
    <property type="entry name" value="ACYL-COA DEHYDROGENASE 6"/>
    <property type="match status" value="1"/>
</dbReference>
<gene>
    <name evidence="10" type="ORF">OFUS_LOCUS3280</name>
</gene>
<name>A0A8S4N5L1_OWEFU</name>
<evidence type="ECO:0000256" key="4">
    <source>
        <dbReference type="ARBA" id="ARBA00022827"/>
    </source>
</evidence>
<dbReference type="PROSITE" id="PS00073">
    <property type="entry name" value="ACYL_COA_DH_2"/>
    <property type="match status" value="1"/>
</dbReference>